<dbReference type="SUPFAM" id="SSF46689">
    <property type="entry name" value="Homeodomain-like"/>
    <property type="match status" value="1"/>
</dbReference>
<dbReference type="Pfam" id="PF17939">
    <property type="entry name" value="TetR_C_30"/>
    <property type="match status" value="1"/>
</dbReference>
<dbReference type="InterPro" id="IPR001647">
    <property type="entry name" value="HTH_TetR"/>
</dbReference>
<dbReference type="AlphaFoldDB" id="A0A1M5TLL5"/>
<dbReference type="PRINTS" id="PR00455">
    <property type="entry name" value="HTHTETR"/>
</dbReference>
<dbReference type="OrthoDB" id="2356263at2"/>
<dbReference type="Gene3D" id="1.10.357.10">
    <property type="entry name" value="Tetracycline Repressor, domain 2"/>
    <property type="match status" value="1"/>
</dbReference>
<evidence type="ECO:0000256" key="1">
    <source>
        <dbReference type="ARBA" id="ARBA00023125"/>
    </source>
</evidence>
<proteinExistence type="predicted"/>
<dbReference type="PANTHER" id="PTHR30055">
    <property type="entry name" value="HTH-TYPE TRANSCRIPTIONAL REGULATOR RUTR"/>
    <property type="match status" value="1"/>
</dbReference>
<keyword evidence="1 2" id="KW-0238">DNA-binding</keyword>
<gene>
    <name evidence="4" type="ORF">SAMN05444169_7851</name>
</gene>
<reference evidence="4 5" key="1">
    <citation type="submission" date="2016-11" db="EMBL/GenBank/DDBJ databases">
        <authorList>
            <person name="Jaros S."/>
            <person name="Januszkiewicz K."/>
            <person name="Wedrychowicz H."/>
        </authorList>
    </citation>
    <scope>NUCLEOTIDE SEQUENCE [LARGE SCALE GENOMIC DNA]</scope>
    <source>
        <strain evidence="4 5">GAS242</strain>
    </source>
</reference>
<dbReference type="PROSITE" id="PS50977">
    <property type="entry name" value="HTH_TETR_2"/>
    <property type="match status" value="1"/>
</dbReference>
<organism evidence="4 5">
    <name type="scientific">Bradyrhizobium erythrophlei</name>
    <dbReference type="NCBI Taxonomy" id="1437360"/>
    <lineage>
        <taxon>Bacteria</taxon>
        <taxon>Pseudomonadati</taxon>
        <taxon>Pseudomonadota</taxon>
        <taxon>Alphaproteobacteria</taxon>
        <taxon>Hyphomicrobiales</taxon>
        <taxon>Nitrobacteraceae</taxon>
        <taxon>Bradyrhizobium</taxon>
    </lineage>
</organism>
<dbReference type="GO" id="GO:0000976">
    <property type="term" value="F:transcription cis-regulatory region binding"/>
    <property type="evidence" value="ECO:0007669"/>
    <property type="project" value="TreeGrafter"/>
</dbReference>
<protein>
    <submittedName>
        <fullName evidence="4">Transcriptional regulator, TetR family</fullName>
    </submittedName>
</protein>
<evidence type="ECO:0000259" key="3">
    <source>
        <dbReference type="PROSITE" id="PS50977"/>
    </source>
</evidence>
<dbReference type="Pfam" id="PF00440">
    <property type="entry name" value="TetR_N"/>
    <property type="match status" value="1"/>
</dbReference>
<evidence type="ECO:0000313" key="5">
    <source>
        <dbReference type="Proteomes" id="UP000190675"/>
    </source>
</evidence>
<dbReference type="GO" id="GO:0003700">
    <property type="term" value="F:DNA-binding transcription factor activity"/>
    <property type="evidence" value="ECO:0007669"/>
    <property type="project" value="TreeGrafter"/>
</dbReference>
<feature type="DNA-binding region" description="H-T-H motif" evidence="2">
    <location>
        <begin position="27"/>
        <end position="46"/>
    </location>
</feature>
<dbReference type="InterPro" id="IPR036271">
    <property type="entry name" value="Tet_transcr_reg_TetR-rel_C_sf"/>
</dbReference>
<dbReference type="PANTHER" id="PTHR30055:SF235">
    <property type="entry name" value="TRANSCRIPTIONAL REGULATORY PROTEIN"/>
    <property type="match status" value="1"/>
</dbReference>
<dbReference type="SUPFAM" id="SSF48498">
    <property type="entry name" value="Tetracyclin repressor-like, C-terminal domain"/>
    <property type="match status" value="1"/>
</dbReference>
<evidence type="ECO:0000313" key="4">
    <source>
        <dbReference type="EMBL" id="SHH51561.1"/>
    </source>
</evidence>
<name>A0A1M5TLL5_9BRAD</name>
<evidence type="ECO:0000256" key="2">
    <source>
        <dbReference type="PROSITE-ProRule" id="PRU00335"/>
    </source>
</evidence>
<dbReference type="InterPro" id="IPR050109">
    <property type="entry name" value="HTH-type_TetR-like_transc_reg"/>
</dbReference>
<dbReference type="InterPro" id="IPR023772">
    <property type="entry name" value="DNA-bd_HTH_TetR-type_CS"/>
</dbReference>
<dbReference type="InterPro" id="IPR009057">
    <property type="entry name" value="Homeodomain-like_sf"/>
</dbReference>
<sequence length="223" mass="24457">MASDHTRTAILAAAERLYADRGFGDVTLRDIVAAADVNLAAVNYHFGSKDELIAELFVTRSIATNRQRLNELKAAEEAGGGRAGIDAILRALVGPPLHGCLGPDREGSTAARFMIRASIESVPPIRRIKNREVDHLRKFAAAMRRSLPDRSEVDLYWGLHFALAMAHHTIRESERLTRLSDGKCDLNDVQAIIERIVAVSVMALTGAETEKKPPAKLVTRDAR</sequence>
<dbReference type="Proteomes" id="UP000190675">
    <property type="component" value="Chromosome I"/>
</dbReference>
<dbReference type="EMBL" id="LT670818">
    <property type="protein sequence ID" value="SHH51561.1"/>
    <property type="molecule type" value="Genomic_DNA"/>
</dbReference>
<dbReference type="PROSITE" id="PS01081">
    <property type="entry name" value="HTH_TETR_1"/>
    <property type="match status" value="1"/>
</dbReference>
<dbReference type="InterPro" id="IPR041586">
    <property type="entry name" value="PsrA_TetR_C"/>
</dbReference>
<feature type="domain" description="HTH tetR-type" evidence="3">
    <location>
        <begin position="4"/>
        <end position="64"/>
    </location>
</feature>
<dbReference type="RefSeq" id="WP_079571059.1">
    <property type="nucleotide sequence ID" value="NZ_LT670818.1"/>
</dbReference>
<accession>A0A1M5TLL5</accession>